<proteinExistence type="predicted"/>
<evidence type="ECO:0000313" key="4">
    <source>
        <dbReference type="Proteomes" id="UP001307889"/>
    </source>
</evidence>
<feature type="coiled-coil region" evidence="1">
    <location>
        <begin position="16"/>
        <end position="61"/>
    </location>
</feature>
<evidence type="ECO:0008006" key="5">
    <source>
        <dbReference type="Google" id="ProtNLM"/>
    </source>
</evidence>
<feature type="compositionally biased region" description="Pro residues" evidence="2">
    <location>
        <begin position="172"/>
        <end position="181"/>
    </location>
</feature>
<dbReference type="Proteomes" id="UP001307889">
    <property type="component" value="Chromosome 13"/>
</dbReference>
<evidence type="ECO:0000256" key="2">
    <source>
        <dbReference type="SAM" id="MobiDB-lite"/>
    </source>
</evidence>
<gene>
    <name evidence="3" type="ORF">NTJ_14693</name>
</gene>
<organism evidence="3 4">
    <name type="scientific">Nesidiocoris tenuis</name>
    <dbReference type="NCBI Taxonomy" id="355587"/>
    <lineage>
        <taxon>Eukaryota</taxon>
        <taxon>Metazoa</taxon>
        <taxon>Ecdysozoa</taxon>
        <taxon>Arthropoda</taxon>
        <taxon>Hexapoda</taxon>
        <taxon>Insecta</taxon>
        <taxon>Pterygota</taxon>
        <taxon>Neoptera</taxon>
        <taxon>Paraneoptera</taxon>
        <taxon>Hemiptera</taxon>
        <taxon>Heteroptera</taxon>
        <taxon>Panheteroptera</taxon>
        <taxon>Cimicomorpha</taxon>
        <taxon>Miridae</taxon>
        <taxon>Dicyphina</taxon>
        <taxon>Nesidiocoris</taxon>
    </lineage>
</organism>
<sequence length="194" mass="21692">MSDAKLDLILSRLDKLDTVENKLNVVEATLNNVDSKLSSRMNDFEKALSQQKRAIEILERKVRRNNLLFFGIPEEEMDLMSAVLSSINRIPGFSFTQDQIDAVYRLGKIVREGRSRPIVAEFASYKYKEKVFSMRKALPENFGVYVKLDLPAGLRKKTSSATGSPGNKKRPPPGTPSPESKPPNKKSGVPAPKN</sequence>
<evidence type="ECO:0000313" key="3">
    <source>
        <dbReference type="EMBL" id="BET01874.1"/>
    </source>
</evidence>
<dbReference type="Gene3D" id="3.30.70.1820">
    <property type="entry name" value="L1 transposable element, RRM domain"/>
    <property type="match status" value="1"/>
</dbReference>
<keyword evidence="1" id="KW-0175">Coiled coil</keyword>
<keyword evidence="4" id="KW-1185">Reference proteome</keyword>
<feature type="region of interest" description="Disordered" evidence="2">
    <location>
        <begin position="156"/>
        <end position="194"/>
    </location>
</feature>
<name>A0ABN7BC94_9HEMI</name>
<reference evidence="3 4" key="1">
    <citation type="submission" date="2023-09" db="EMBL/GenBank/DDBJ databases">
        <title>Nesidiocoris tenuis whole genome shotgun sequence.</title>
        <authorList>
            <person name="Shibata T."/>
            <person name="Shimoda M."/>
            <person name="Kobayashi T."/>
            <person name="Uehara T."/>
        </authorList>
    </citation>
    <scope>NUCLEOTIDE SEQUENCE [LARGE SCALE GENOMIC DNA]</scope>
    <source>
        <strain evidence="3 4">Japan</strain>
    </source>
</reference>
<dbReference type="EMBL" id="AP028921">
    <property type="protein sequence ID" value="BET01874.1"/>
    <property type="molecule type" value="Genomic_DNA"/>
</dbReference>
<accession>A0ABN7BC94</accession>
<evidence type="ECO:0000256" key="1">
    <source>
        <dbReference type="SAM" id="Coils"/>
    </source>
</evidence>
<protein>
    <recommendedName>
        <fullName evidence="5">DUF4806 domain-containing protein</fullName>
    </recommendedName>
</protein>